<dbReference type="EMBL" id="CP047895">
    <property type="protein sequence ID" value="QHL91637.1"/>
    <property type="molecule type" value="Genomic_DNA"/>
</dbReference>
<feature type="region of interest" description="Disordered" evidence="1">
    <location>
        <begin position="81"/>
        <end position="135"/>
    </location>
</feature>
<gene>
    <name evidence="2" type="ORF">GVO57_13555</name>
</gene>
<keyword evidence="3" id="KW-1185">Reference proteome</keyword>
<evidence type="ECO:0000256" key="1">
    <source>
        <dbReference type="SAM" id="MobiDB-lite"/>
    </source>
</evidence>
<sequence>MDSEELGRLVASATALIHAQQRIKSVPRDVANKFVSPIFDVCPTIKLPALLALDETQQVMAAASITKSMLADELKRARKARKEQISKEQVVVPKRTRKRPKSQAVYTAPSSPGPYRPAGQLPMPGLVPNGPISDL</sequence>
<evidence type="ECO:0000313" key="2">
    <source>
        <dbReference type="EMBL" id="QHL91637.1"/>
    </source>
</evidence>
<accession>A0A7Z2NYB3</accession>
<protein>
    <submittedName>
        <fullName evidence="2">Uncharacterized protein</fullName>
    </submittedName>
</protein>
<dbReference type="AlphaFoldDB" id="A0A7Z2NYB3"/>
<name>A0A7Z2NYB3_9SPHN</name>
<dbReference type="Proteomes" id="UP000464468">
    <property type="component" value="Chromosome"/>
</dbReference>
<evidence type="ECO:0000313" key="3">
    <source>
        <dbReference type="Proteomes" id="UP000464468"/>
    </source>
</evidence>
<dbReference type="RefSeq" id="WP_160593673.1">
    <property type="nucleotide sequence ID" value="NZ_CP047895.1"/>
</dbReference>
<reference evidence="2 3" key="1">
    <citation type="submission" date="2020-01" db="EMBL/GenBank/DDBJ databases">
        <title>Sphingomonas sp. C33 whole genome sequece.</title>
        <authorList>
            <person name="Park C."/>
        </authorList>
    </citation>
    <scope>NUCLEOTIDE SEQUENCE [LARGE SCALE GENOMIC DNA]</scope>
    <source>
        <strain evidence="2 3">C33</strain>
    </source>
</reference>
<organism evidence="2 3">
    <name type="scientific">Sphingomonas changnyeongensis</name>
    <dbReference type="NCBI Taxonomy" id="2698679"/>
    <lineage>
        <taxon>Bacteria</taxon>
        <taxon>Pseudomonadati</taxon>
        <taxon>Pseudomonadota</taxon>
        <taxon>Alphaproteobacteria</taxon>
        <taxon>Sphingomonadales</taxon>
        <taxon>Sphingomonadaceae</taxon>
        <taxon>Sphingomonas</taxon>
    </lineage>
</organism>
<proteinExistence type="predicted"/>
<dbReference type="KEGG" id="schy:GVO57_13555"/>